<dbReference type="AlphaFoldDB" id="A0A420WL39"/>
<accession>A0A420WL39</accession>
<evidence type="ECO:0000256" key="1">
    <source>
        <dbReference type="ARBA" id="ARBA00023125"/>
    </source>
</evidence>
<name>A0A420WL39_9PROT</name>
<dbReference type="SMART" id="SM00530">
    <property type="entry name" value="HTH_XRE"/>
    <property type="match status" value="1"/>
</dbReference>
<protein>
    <submittedName>
        <fullName evidence="3">DNA-binding XRE family transcriptional regulator</fullName>
    </submittedName>
</protein>
<sequence length="80" mass="9330">MIYNRIKTLRTERQLSRKELAEAVGVNFQTIGYLERGDYNASLELAFKLAEFFEVPIDMAFSPRPFKTMAEQLAAQRQNR</sequence>
<dbReference type="InterPro" id="IPR001387">
    <property type="entry name" value="Cro/C1-type_HTH"/>
</dbReference>
<dbReference type="RefSeq" id="WP_170144892.1">
    <property type="nucleotide sequence ID" value="NZ_RBII01000001.1"/>
</dbReference>
<dbReference type="SUPFAM" id="SSF47413">
    <property type="entry name" value="lambda repressor-like DNA-binding domains"/>
    <property type="match status" value="1"/>
</dbReference>
<gene>
    <name evidence="3" type="ORF">DES40_1067</name>
</gene>
<dbReference type="InParanoid" id="A0A420WL39"/>
<dbReference type="Proteomes" id="UP000282211">
    <property type="component" value="Unassembled WGS sequence"/>
</dbReference>
<keyword evidence="1 3" id="KW-0238">DNA-binding</keyword>
<dbReference type="InterPro" id="IPR010982">
    <property type="entry name" value="Lambda_DNA-bd_dom_sf"/>
</dbReference>
<dbReference type="CDD" id="cd00093">
    <property type="entry name" value="HTH_XRE"/>
    <property type="match status" value="1"/>
</dbReference>
<reference evidence="3 4" key="1">
    <citation type="submission" date="2018-10" db="EMBL/GenBank/DDBJ databases">
        <title>Genomic Encyclopedia of Type Strains, Phase IV (KMG-IV): sequencing the most valuable type-strain genomes for metagenomic binning, comparative biology and taxonomic classification.</title>
        <authorList>
            <person name="Goeker M."/>
        </authorList>
    </citation>
    <scope>NUCLEOTIDE SEQUENCE [LARGE SCALE GENOMIC DNA]</scope>
    <source>
        <strain evidence="3 4">DSM 22008</strain>
    </source>
</reference>
<comment type="caution">
    <text evidence="3">The sequence shown here is derived from an EMBL/GenBank/DDBJ whole genome shotgun (WGS) entry which is preliminary data.</text>
</comment>
<dbReference type="GO" id="GO:0003677">
    <property type="term" value="F:DNA binding"/>
    <property type="evidence" value="ECO:0007669"/>
    <property type="project" value="UniProtKB-KW"/>
</dbReference>
<dbReference type="PROSITE" id="PS50943">
    <property type="entry name" value="HTH_CROC1"/>
    <property type="match status" value="1"/>
</dbReference>
<dbReference type="PANTHER" id="PTHR46558:SF4">
    <property type="entry name" value="DNA-BIDING PHAGE PROTEIN"/>
    <property type="match status" value="1"/>
</dbReference>
<proteinExistence type="predicted"/>
<dbReference type="EMBL" id="RBII01000001">
    <property type="protein sequence ID" value="RKQ71738.1"/>
    <property type="molecule type" value="Genomic_DNA"/>
</dbReference>
<dbReference type="Pfam" id="PF01381">
    <property type="entry name" value="HTH_3"/>
    <property type="match status" value="1"/>
</dbReference>
<keyword evidence="4" id="KW-1185">Reference proteome</keyword>
<dbReference type="Gene3D" id="1.10.260.40">
    <property type="entry name" value="lambda repressor-like DNA-binding domains"/>
    <property type="match status" value="1"/>
</dbReference>
<evidence type="ECO:0000313" key="4">
    <source>
        <dbReference type="Proteomes" id="UP000282211"/>
    </source>
</evidence>
<organism evidence="3 4">
    <name type="scientific">Litorimonas taeanensis</name>
    <dbReference type="NCBI Taxonomy" id="568099"/>
    <lineage>
        <taxon>Bacteria</taxon>
        <taxon>Pseudomonadati</taxon>
        <taxon>Pseudomonadota</taxon>
        <taxon>Alphaproteobacteria</taxon>
        <taxon>Maricaulales</taxon>
        <taxon>Robiginitomaculaceae</taxon>
    </lineage>
</organism>
<evidence type="ECO:0000259" key="2">
    <source>
        <dbReference type="PROSITE" id="PS50943"/>
    </source>
</evidence>
<feature type="domain" description="HTH cro/C1-type" evidence="2">
    <location>
        <begin position="6"/>
        <end position="60"/>
    </location>
</feature>
<evidence type="ECO:0000313" key="3">
    <source>
        <dbReference type="EMBL" id="RKQ71738.1"/>
    </source>
</evidence>
<dbReference type="PANTHER" id="PTHR46558">
    <property type="entry name" value="TRACRIPTIONAL REGULATORY PROTEIN-RELATED-RELATED"/>
    <property type="match status" value="1"/>
</dbReference>